<gene>
    <name evidence="4" type="ORF">AB8O55_01760</name>
</gene>
<evidence type="ECO:0000256" key="2">
    <source>
        <dbReference type="SAM" id="Phobius"/>
    </source>
</evidence>
<protein>
    <recommendedName>
        <fullName evidence="6">Cobalt/nickel transport protein</fullName>
    </recommendedName>
</protein>
<feature type="region of interest" description="Disordered" evidence="1">
    <location>
        <begin position="49"/>
        <end position="76"/>
    </location>
</feature>
<sequence>MSAHHRTRSRRAAALGCACSAVLIGVLAPEVAALPADPTAESRIVAVAERNPAGSRPGAPPADTAPPESERHRNEAGAGLFEQIVTAGALATSALGVAAVFALRSGRSR</sequence>
<feature type="transmembrane region" description="Helical" evidence="2">
    <location>
        <begin position="84"/>
        <end position="103"/>
    </location>
</feature>
<evidence type="ECO:0000313" key="5">
    <source>
        <dbReference type="Proteomes" id="UP001564626"/>
    </source>
</evidence>
<evidence type="ECO:0000256" key="3">
    <source>
        <dbReference type="SAM" id="SignalP"/>
    </source>
</evidence>
<keyword evidence="5" id="KW-1185">Reference proteome</keyword>
<accession>A0ABV4CDE0</accession>
<name>A0ABV4CDE0_9PSEU</name>
<keyword evidence="2" id="KW-1133">Transmembrane helix</keyword>
<proteinExistence type="predicted"/>
<keyword evidence="3" id="KW-0732">Signal</keyword>
<organism evidence="4 5">
    <name type="scientific">Saccharopolyspora cebuensis</name>
    <dbReference type="NCBI Taxonomy" id="418759"/>
    <lineage>
        <taxon>Bacteria</taxon>
        <taxon>Bacillati</taxon>
        <taxon>Actinomycetota</taxon>
        <taxon>Actinomycetes</taxon>
        <taxon>Pseudonocardiales</taxon>
        <taxon>Pseudonocardiaceae</taxon>
        <taxon>Saccharopolyspora</taxon>
    </lineage>
</organism>
<comment type="caution">
    <text evidence="4">The sequence shown here is derived from an EMBL/GenBank/DDBJ whole genome shotgun (WGS) entry which is preliminary data.</text>
</comment>
<feature type="chain" id="PRO_5046672047" description="Cobalt/nickel transport protein" evidence="3">
    <location>
        <begin position="29"/>
        <end position="109"/>
    </location>
</feature>
<evidence type="ECO:0000313" key="4">
    <source>
        <dbReference type="EMBL" id="MEY8038112.1"/>
    </source>
</evidence>
<keyword evidence="2" id="KW-0812">Transmembrane</keyword>
<keyword evidence="2" id="KW-0472">Membrane</keyword>
<dbReference type="RefSeq" id="WP_345361212.1">
    <property type="nucleotide sequence ID" value="NZ_BAABII010000005.1"/>
</dbReference>
<dbReference type="EMBL" id="JBGEHV010000002">
    <property type="protein sequence ID" value="MEY8038112.1"/>
    <property type="molecule type" value="Genomic_DNA"/>
</dbReference>
<feature type="signal peptide" evidence="3">
    <location>
        <begin position="1"/>
        <end position="28"/>
    </location>
</feature>
<evidence type="ECO:0000256" key="1">
    <source>
        <dbReference type="SAM" id="MobiDB-lite"/>
    </source>
</evidence>
<evidence type="ECO:0008006" key="6">
    <source>
        <dbReference type="Google" id="ProtNLM"/>
    </source>
</evidence>
<reference evidence="4 5" key="1">
    <citation type="submission" date="2024-08" db="EMBL/GenBank/DDBJ databases">
        <title>Genome mining of Saccharopolyspora cebuensis PGLac3 from Nigerian medicinal plant.</title>
        <authorList>
            <person name="Ezeobiora C.E."/>
            <person name="Igbokwe N.H."/>
            <person name="Amin D.H."/>
            <person name="Mendie U.E."/>
        </authorList>
    </citation>
    <scope>NUCLEOTIDE SEQUENCE [LARGE SCALE GENOMIC DNA]</scope>
    <source>
        <strain evidence="4 5">PGLac3</strain>
    </source>
</reference>
<dbReference type="Proteomes" id="UP001564626">
    <property type="component" value="Unassembled WGS sequence"/>
</dbReference>